<dbReference type="RefSeq" id="WP_354700593.1">
    <property type="nucleotide sequence ID" value="NZ_CP114014.1"/>
</dbReference>
<keyword evidence="2" id="KW-0472">Membrane</keyword>
<feature type="compositionally biased region" description="Polar residues" evidence="1">
    <location>
        <begin position="123"/>
        <end position="153"/>
    </location>
</feature>
<reference evidence="3" key="1">
    <citation type="submission" date="2022-12" db="EMBL/GenBank/DDBJ databases">
        <title>Paraconexibacter alkalitolerans sp. nov. and Baekduia alba sp. nov., isolated from soil and emended description of the genera Paraconexibacter (Chun et al., 2020) and Baekduia (An et al., 2020).</title>
        <authorList>
            <person name="Vieira S."/>
            <person name="Huber K.J."/>
            <person name="Geppert A."/>
            <person name="Wolf J."/>
            <person name="Neumann-Schaal M."/>
            <person name="Muesken M."/>
            <person name="Overmann J."/>
        </authorList>
    </citation>
    <scope>NUCLEOTIDE SEQUENCE</scope>
    <source>
        <strain evidence="3">AEG42_29</strain>
    </source>
</reference>
<evidence type="ECO:0000313" key="3">
    <source>
        <dbReference type="EMBL" id="XAY04047.1"/>
    </source>
</evidence>
<protein>
    <submittedName>
        <fullName evidence="3">Uncharacterized protein</fullName>
    </submittedName>
</protein>
<accession>A0AAU7AQX7</accession>
<feature type="region of interest" description="Disordered" evidence="1">
    <location>
        <begin position="77"/>
        <end position="159"/>
    </location>
</feature>
<gene>
    <name evidence="3" type="ORF">DSM112329_00873</name>
</gene>
<feature type="compositionally biased region" description="Basic and acidic residues" evidence="1">
    <location>
        <begin position="111"/>
        <end position="120"/>
    </location>
</feature>
<name>A0AAU7AQX7_9ACTN</name>
<keyword evidence="2" id="KW-0812">Transmembrane</keyword>
<dbReference type="EMBL" id="CP114014">
    <property type="protein sequence ID" value="XAY04047.1"/>
    <property type="molecule type" value="Genomic_DNA"/>
</dbReference>
<organism evidence="3">
    <name type="scientific">Paraconexibacter sp. AEG42_29</name>
    <dbReference type="NCBI Taxonomy" id="2997339"/>
    <lineage>
        <taxon>Bacteria</taxon>
        <taxon>Bacillati</taxon>
        <taxon>Actinomycetota</taxon>
        <taxon>Thermoleophilia</taxon>
        <taxon>Solirubrobacterales</taxon>
        <taxon>Paraconexibacteraceae</taxon>
        <taxon>Paraconexibacter</taxon>
    </lineage>
</organism>
<feature type="transmembrane region" description="Helical" evidence="2">
    <location>
        <begin position="21"/>
        <end position="45"/>
    </location>
</feature>
<sequence length="159" mass="16889">MDDEPKRGRLSTGVSDLLNNLSSAALLIFAAVLFLAGAIGGIGLVSRLGGAGWFMYALVIGTYSLVFGPIIAQAMTMRQNGSPKHRAELERRREQQRRKFGLHLRATEATQAREEADSAEGRSAQNTSSSPASATNGPADSDTSVRNPGSRSSGGDRIR</sequence>
<dbReference type="AlphaFoldDB" id="A0AAU7AQX7"/>
<dbReference type="KEGG" id="parq:DSM112329_00873"/>
<evidence type="ECO:0000256" key="1">
    <source>
        <dbReference type="SAM" id="MobiDB-lite"/>
    </source>
</evidence>
<evidence type="ECO:0000256" key="2">
    <source>
        <dbReference type="SAM" id="Phobius"/>
    </source>
</evidence>
<proteinExistence type="predicted"/>
<feature type="transmembrane region" description="Helical" evidence="2">
    <location>
        <begin position="51"/>
        <end position="72"/>
    </location>
</feature>
<keyword evidence="2" id="KW-1133">Transmembrane helix</keyword>